<reference evidence="3" key="1">
    <citation type="journal article" date="2019" name="Int. J. Syst. Evol. Microbiol.">
        <title>The Global Catalogue of Microorganisms (GCM) 10K type strain sequencing project: providing services to taxonomists for standard genome sequencing and annotation.</title>
        <authorList>
            <consortium name="The Broad Institute Genomics Platform"/>
            <consortium name="The Broad Institute Genome Sequencing Center for Infectious Disease"/>
            <person name="Wu L."/>
            <person name="Ma J."/>
        </authorList>
    </citation>
    <scope>NUCLEOTIDE SEQUENCE [LARGE SCALE GENOMIC DNA]</scope>
    <source>
        <strain evidence="3">KCTC 5701</strain>
    </source>
</reference>
<dbReference type="EMBL" id="JBHSOE010000053">
    <property type="protein sequence ID" value="MFC5658877.1"/>
    <property type="molecule type" value="Genomic_DNA"/>
</dbReference>
<sequence>MTSEAPRWFKSSYSNNGGNCIEVATNLAATHDTVPVRDSKNTDGAVLNFTAGTWSSFIEYAAGRSV</sequence>
<evidence type="ECO:0000313" key="3">
    <source>
        <dbReference type="Proteomes" id="UP001596065"/>
    </source>
</evidence>
<keyword evidence="3" id="KW-1185">Reference proteome</keyword>
<accession>A0ABW0WNC6</accession>
<name>A0ABW0WNC6_STRNO</name>
<evidence type="ECO:0000259" key="1">
    <source>
        <dbReference type="Pfam" id="PF04149"/>
    </source>
</evidence>
<comment type="caution">
    <text evidence="2">The sequence shown here is derived from an EMBL/GenBank/DDBJ whole genome shotgun (WGS) entry which is preliminary data.</text>
</comment>
<dbReference type="Pfam" id="PF04149">
    <property type="entry name" value="DUF397"/>
    <property type="match status" value="1"/>
</dbReference>
<dbReference type="RefSeq" id="WP_344350024.1">
    <property type="nucleotide sequence ID" value="NZ_BAAASM010000032.1"/>
</dbReference>
<evidence type="ECO:0000313" key="2">
    <source>
        <dbReference type="EMBL" id="MFC5658877.1"/>
    </source>
</evidence>
<feature type="domain" description="DUF397" evidence="1">
    <location>
        <begin position="7"/>
        <end position="60"/>
    </location>
</feature>
<gene>
    <name evidence="2" type="ORF">ACFP3J_25805</name>
</gene>
<proteinExistence type="predicted"/>
<dbReference type="Proteomes" id="UP001596065">
    <property type="component" value="Unassembled WGS sequence"/>
</dbReference>
<protein>
    <submittedName>
        <fullName evidence="2">DUF397 domain-containing protein</fullName>
    </submittedName>
</protein>
<organism evidence="2 3">
    <name type="scientific">Streptomyces nogalater</name>
    <dbReference type="NCBI Taxonomy" id="38314"/>
    <lineage>
        <taxon>Bacteria</taxon>
        <taxon>Bacillati</taxon>
        <taxon>Actinomycetota</taxon>
        <taxon>Actinomycetes</taxon>
        <taxon>Kitasatosporales</taxon>
        <taxon>Streptomycetaceae</taxon>
        <taxon>Streptomyces</taxon>
    </lineage>
</organism>
<dbReference type="InterPro" id="IPR007278">
    <property type="entry name" value="DUF397"/>
</dbReference>